<dbReference type="KEGG" id="aprs:BI364_02665"/>
<keyword evidence="4" id="KW-1185">Reference proteome</keyword>
<accession>A0A1D8IKY6</accession>
<sequence length="371" mass="41563">MNILLITNEFSTRNGWATVALELITRLRERHGVTVLSERGDADNPGFDLIASNGFKTLRVLRRDTAEITQRLEGQRFDVIVCAIEPHLPLAARLKRRLSVPRLVLIGQGTYIHYPFVRGRWRWFNRWAARSVDMLVVPSSFTAAKARAWYQGPLEIVPWGVNTDTYHPVPGIEKEQAFLFVGAQKPRKGVGDLLEGFARLVTEYPEARLYLVGQPSERYARRLSELKIESQVIQTGVVSHDELLGYYARCLCHVLPSVNTPDAFEGYGLVHLEANACGIPSIGSQDTANEEIIIDGASGLLCKPHDPESVYRCMRRILNDDGATRRMFDESLRHAHSYTWARVIEAFESNILRVGEIADAAGAGQASPARN</sequence>
<dbReference type="InterPro" id="IPR001296">
    <property type="entry name" value="Glyco_trans_1"/>
</dbReference>
<dbReference type="RefSeq" id="WP_070077441.1">
    <property type="nucleotide sequence ID" value="NZ_CP017415.1"/>
</dbReference>
<feature type="domain" description="Glycosyltransferase subfamily 4-like N-terminal" evidence="2">
    <location>
        <begin position="14"/>
        <end position="164"/>
    </location>
</feature>
<dbReference type="Proteomes" id="UP000095401">
    <property type="component" value="Chromosome"/>
</dbReference>
<gene>
    <name evidence="3" type="ORF">BI364_02665</name>
</gene>
<proteinExistence type="predicted"/>
<organism evidence="3 4">
    <name type="scientific">Acidihalobacter yilgarnensis</name>
    <dbReference type="NCBI Taxonomy" id="2819280"/>
    <lineage>
        <taxon>Bacteria</taxon>
        <taxon>Pseudomonadati</taxon>
        <taxon>Pseudomonadota</taxon>
        <taxon>Gammaproteobacteria</taxon>
        <taxon>Chromatiales</taxon>
        <taxon>Ectothiorhodospiraceae</taxon>
        <taxon>Acidihalobacter</taxon>
    </lineage>
</organism>
<name>A0A1D8IKY6_9GAMM</name>
<dbReference type="Pfam" id="PF00534">
    <property type="entry name" value="Glycos_transf_1"/>
    <property type="match status" value="1"/>
</dbReference>
<dbReference type="AlphaFoldDB" id="A0A1D8IKY6"/>
<evidence type="ECO:0000259" key="1">
    <source>
        <dbReference type="Pfam" id="PF00534"/>
    </source>
</evidence>
<dbReference type="GO" id="GO:0016757">
    <property type="term" value="F:glycosyltransferase activity"/>
    <property type="evidence" value="ECO:0007669"/>
    <property type="project" value="InterPro"/>
</dbReference>
<dbReference type="PANTHER" id="PTHR45947">
    <property type="entry name" value="SULFOQUINOVOSYL TRANSFERASE SQD2"/>
    <property type="match status" value="1"/>
</dbReference>
<dbReference type="PANTHER" id="PTHR45947:SF3">
    <property type="entry name" value="SULFOQUINOVOSYL TRANSFERASE SQD2"/>
    <property type="match status" value="1"/>
</dbReference>
<dbReference type="Pfam" id="PF13439">
    <property type="entry name" value="Glyco_transf_4"/>
    <property type="match status" value="1"/>
</dbReference>
<evidence type="ECO:0008006" key="5">
    <source>
        <dbReference type="Google" id="ProtNLM"/>
    </source>
</evidence>
<protein>
    <recommendedName>
        <fullName evidence="5">Glycosyl transferase family 1</fullName>
    </recommendedName>
</protein>
<dbReference type="InterPro" id="IPR028098">
    <property type="entry name" value="Glyco_trans_4-like_N"/>
</dbReference>
<reference evidence="4" key="1">
    <citation type="submission" date="2016-09" db="EMBL/GenBank/DDBJ databases">
        <title>Acidihalobacter prosperus F5.</title>
        <authorList>
            <person name="Khaleque H.N."/>
            <person name="Ramsay J.P."/>
            <person name="Kaksonen A.H."/>
            <person name="Boxall N.J."/>
            <person name="Watkin E.L.J."/>
        </authorList>
    </citation>
    <scope>NUCLEOTIDE SEQUENCE [LARGE SCALE GENOMIC DNA]</scope>
    <source>
        <strain evidence="4">F5</strain>
    </source>
</reference>
<evidence type="ECO:0000313" key="4">
    <source>
        <dbReference type="Proteomes" id="UP000095401"/>
    </source>
</evidence>
<evidence type="ECO:0000313" key="3">
    <source>
        <dbReference type="EMBL" id="AOU97051.1"/>
    </source>
</evidence>
<evidence type="ECO:0000259" key="2">
    <source>
        <dbReference type="Pfam" id="PF13439"/>
    </source>
</evidence>
<feature type="domain" description="Glycosyl transferase family 1" evidence="1">
    <location>
        <begin position="165"/>
        <end position="330"/>
    </location>
</feature>
<dbReference type="InterPro" id="IPR050194">
    <property type="entry name" value="Glycosyltransferase_grp1"/>
</dbReference>
<dbReference type="Gene3D" id="3.40.50.2000">
    <property type="entry name" value="Glycogen Phosphorylase B"/>
    <property type="match status" value="2"/>
</dbReference>
<dbReference type="CDD" id="cd03801">
    <property type="entry name" value="GT4_PimA-like"/>
    <property type="match status" value="1"/>
</dbReference>
<dbReference type="SUPFAM" id="SSF53756">
    <property type="entry name" value="UDP-Glycosyltransferase/glycogen phosphorylase"/>
    <property type="match status" value="1"/>
</dbReference>
<dbReference type="EMBL" id="CP017415">
    <property type="protein sequence ID" value="AOU97051.1"/>
    <property type="molecule type" value="Genomic_DNA"/>
</dbReference>